<feature type="compositionally biased region" description="Polar residues" evidence="1">
    <location>
        <begin position="495"/>
        <end position="506"/>
    </location>
</feature>
<reference evidence="2 3" key="1">
    <citation type="journal article" date="2020" name="G3 (Bethesda)">
        <title>Improved Reference Genome for Cyclotella cryptica CCMP332, a Model for Cell Wall Morphogenesis, Salinity Adaptation, and Lipid Production in Diatoms (Bacillariophyta).</title>
        <authorList>
            <person name="Roberts W.R."/>
            <person name="Downey K.M."/>
            <person name="Ruck E.C."/>
            <person name="Traller J.C."/>
            <person name="Alverson A.J."/>
        </authorList>
    </citation>
    <scope>NUCLEOTIDE SEQUENCE [LARGE SCALE GENOMIC DNA]</scope>
    <source>
        <strain evidence="2 3">CCMP332</strain>
    </source>
</reference>
<feature type="region of interest" description="Disordered" evidence="1">
    <location>
        <begin position="74"/>
        <end position="99"/>
    </location>
</feature>
<feature type="region of interest" description="Disordered" evidence="1">
    <location>
        <begin position="405"/>
        <end position="429"/>
    </location>
</feature>
<accession>A0ABD3P1P1</accession>
<dbReference type="AlphaFoldDB" id="A0ABD3P1P1"/>
<sequence length="812" mass="89711">MLPYKIRKPVYGGSNKPKKNDGAASEIETSSSAAAALPPLFGSSDDDPRIYGGNLQRAILSDLVDLRTRFHKQYREDEERSRRQERQKQSSANRRHGEPGSVFSQFKAVFQQARFGAIHSRAVPSRIDRGEFAQLIYSSCFFLLQDALKGREFNSDNVLLDSDGGLCRDVNEKSTRFMQDAIFAIFALYTLHQTNTLPTDPYAAKSASTQYSNRTPEDLQQSWSFLPLGAANEGKVCRRYYKSPVRIDRQNYLSIFRLRDVCSAIVESCFYKMESGESSCCNCGLVMDGMHVIDRMMYDDEFFSYCEYHGPCGLEGLAGNPVFYNAYYGSDVKGSAVIGLKRKRTEMTFSPESIDCLSTTRILTTTKLNSINPQKNGISDSLDWLSLSSLLQQHMSNLQSIQSELQASRQRQHRSQLQQTSHGDLKPRQRELVEKTLSEVWKCNDGTGARAPYFDMVDILTTVGKPDVGERIDKECGQQQQSSIDVTPPPPSEECSPQNLDEATTNPTTPLPLGFSPSLSSSLCDNIREALSDFHEMVESVRQSILKECEDKIAKERKSEASNDSLAQPDESSAGAQDLEYNGSSSIQDENASIVFDEVSVATGAGKKALSALLSMSTRGEQLLPTKNPELDDFWSVQEQQTVDDLSLAGNDTSILDDTEEISICTGAGKNALSALLALSGFGDRQQNKKPRKRSQKQERSMDKDLNFHAEESSEEEDSSLSDSSTEVGRNALQFLLSRATASHSVPARKPQSKGTTQKIKKQTTSSSAPRSAKRAAKSSKKQPKSSLLEVDDVSVATGGGQKALAELLSNI</sequence>
<keyword evidence="3" id="KW-1185">Reference proteome</keyword>
<comment type="caution">
    <text evidence="2">The sequence shown here is derived from an EMBL/GenBank/DDBJ whole genome shotgun (WGS) entry which is preliminary data.</text>
</comment>
<feature type="compositionally biased region" description="Polar residues" evidence="1">
    <location>
        <begin position="562"/>
        <end position="575"/>
    </location>
</feature>
<feature type="compositionally biased region" description="Basic and acidic residues" evidence="1">
    <location>
        <begin position="74"/>
        <end position="88"/>
    </location>
</feature>
<organism evidence="2 3">
    <name type="scientific">Cyclotella cryptica</name>
    <dbReference type="NCBI Taxonomy" id="29204"/>
    <lineage>
        <taxon>Eukaryota</taxon>
        <taxon>Sar</taxon>
        <taxon>Stramenopiles</taxon>
        <taxon>Ochrophyta</taxon>
        <taxon>Bacillariophyta</taxon>
        <taxon>Coscinodiscophyceae</taxon>
        <taxon>Thalassiosirophycidae</taxon>
        <taxon>Stephanodiscales</taxon>
        <taxon>Stephanodiscaceae</taxon>
        <taxon>Cyclotella</taxon>
    </lineage>
</organism>
<feature type="compositionally biased region" description="Low complexity" evidence="1">
    <location>
        <begin position="23"/>
        <end position="36"/>
    </location>
</feature>
<name>A0ABD3P1P1_9STRA</name>
<feature type="region of interest" description="Disordered" evidence="1">
    <location>
        <begin position="475"/>
        <end position="514"/>
    </location>
</feature>
<feature type="region of interest" description="Disordered" evidence="1">
    <location>
        <begin position="1"/>
        <end position="44"/>
    </location>
</feature>
<evidence type="ECO:0000313" key="3">
    <source>
        <dbReference type="Proteomes" id="UP001516023"/>
    </source>
</evidence>
<dbReference type="Proteomes" id="UP001516023">
    <property type="component" value="Unassembled WGS sequence"/>
</dbReference>
<feature type="compositionally biased region" description="Basic and acidic residues" evidence="1">
    <location>
        <begin position="696"/>
        <end position="712"/>
    </location>
</feature>
<feature type="region of interest" description="Disordered" evidence="1">
    <location>
        <begin position="739"/>
        <end position="788"/>
    </location>
</feature>
<evidence type="ECO:0000313" key="2">
    <source>
        <dbReference type="EMBL" id="KAL3782065.1"/>
    </source>
</evidence>
<gene>
    <name evidence="2" type="ORF">HJC23_006293</name>
</gene>
<feature type="region of interest" description="Disordered" evidence="1">
    <location>
        <begin position="684"/>
        <end position="727"/>
    </location>
</feature>
<feature type="compositionally biased region" description="Basic residues" evidence="1">
    <location>
        <begin position="772"/>
        <end position="784"/>
    </location>
</feature>
<evidence type="ECO:0000256" key="1">
    <source>
        <dbReference type="SAM" id="MobiDB-lite"/>
    </source>
</evidence>
<dbReference type="EMBL" id="JABMIG020000298">
    <property type="protein sequence ID" value="KAL3782065.1"/>
    <property type="molecule type" value="Genomic_DNA"/>
</dbReference>
<feature type="compositionally biased region" description="Low complexity" evidence="1">
    <location>
        <begin position="753"/>
        <end position="771"/>
    </location>
</feature>
<proteinExistence type="predicted"/>
<protein>
    <submittedName>
        <fullName evidence="2">Uncharacterized protein</fullName>
    </submittedName>
</protein>
<feature type="region of interest" description="Disordered" evidence="1">
    <location>
        <begin position="556"/>
        <end position="583"/>
    </location>
</feature>